<proteinExistence type="predicted"/>
<gene>
    <name evidence="1" type="ORF">O6H91_01G060300</name>
</gene>
<dbReference type="EMBL" id="CM055092">
    <property type="protein sequence ID" value="KAJ7569099.1"/>
    <property type="molecule type" value="Genomic_DNA"/>
</dbReference>
<sequence length="187" mass="21477">MHPRQNCTLEHAAHALHELTNKRGLRKGVPKSYKSAFGIAKDGFHRLRKSVSHTNYNLVQNEPHILRCPDVIYWHKPLPPQFVLLLDDPTVTVESRIDPDGERIWHLRMGHKFRIRHLPNCKLSVSIDMPKCEATTNLTTDTMTRLFSVEIELIHRVLQMPDDPSRHLDPEFPLPLVPVAENAAARA</sequence>
<comment type="caution">
    <text evidence="1">The sequence shown here is derived from an EMBL/GenBank/DDBJ whole genome shotgun (WGS) entry which is preliminary data.</text>
</comment>
<organism evidence="1 2">
    <name type="scientific">Diphasiastrum complanatum</name>
    <name type="common">Issler's clubmoss</name>
    <name type="synonym">Lycopodium complanatum</name>
    <dbReference type="NCBI Taxonomy" id="34168"/>
    <lineage>
        <taxon>Eukaryota</taxon>
        <taxon>Viridiplantae</taxon>
        <taxon>Streptophyta</taxon>
        <taxon>Embryophyta</taxon>
        <taxon>Tracheophyta</taxon>
        <taxon>Lycopodiopsida</taxon>
        <taxon>Lycopodiales</taxon>
        <taxon>Lycopodiaceae</taxon>
        <taxon>Lycopodioideae</taxon>
        <taxon>Diphasiastrum</taxon>
    </lineage>
</organism>
<dbReference type="Proteomes" id="UP001162992">
    <property type="component" value="Chromosome 1"/>
</dbReference>
<reference evidence="2" key="1">
    <citation type="journal article" date="2024" name="Proc. Natl. Acad. Sci. U.S.A.">
        <title>Extraordinary preservation of gene collinearity over three hundred million years revealed in homosporous lycophytes.</title>
        <authorList>
            <person name="Li C."/>
            <person name="Wickell D."/>
            <person name="Kuo L.Y."/>
            <person name="Chen X."/>
            <person name="Nie B."/>
            <person name="Liao X."/>
            <person name="Peng D."/>
            <person name="Ji J."/>
            <person name="Jenkins J."/>
            <person name="Williams M."/>
            <person name="Shu S."/>
            <person name="Plott C."/>
            <person name="Barry K."/>
            <person name="Rajasekar S."/>
            <person name="Grimwood J."/>
            <person name="Han X."/>
            <person name="Sun S."/>
            <person name="Hou Z."/>
            <person name="He W."/>
            <person name="Dai G."/>
            <person name="Sun C."/>
            <person name="Schmutz J."/>
            <person name="Leebens-Mack J.H."/>
            <person name="Li F.W."/>
            <person name="Wang L."/>
        </authorList>
    </citation>
    <scope>NUCLEOTIDE SEQUENCE [LARGE SCALE GENOMIC DNA]</scope>
    <source>
        <strain evidence="2">cv. PW_Plant_1</strain>
    </source>
</reference>
<accession>A0ACC2ER90</accession>
<keyword evidence="2" id="KW-1185">Reference proteome</keyword>
<protein>
    <submittedName>
        <fullName evidence="1">Uncharacterized protein</fullName>
    </submittedName>
</protein>
<evidence type="ECO:0000313" key="2">
    <source>
        <dbReference type="Proteomes" id="UP001162992"/>
    </source>
</evidence>
<name>A0ACC2ER90_DIPCM</name>
<evidence type="ECO:0000313" key="1">
    <source>
        <dbReference type="EMBL" id="KAJ7569099.1"/>
    </source>
</evidence>